<name>A0A820MDE6_9BILA</name>
<proteinExistence type="predicted"/>
<evidence type="ECO:0000313" key="1">
    <source>
        <dbReference type="EMBL" id="CAF4372509.1"/>
    </source>
</evidence>
<feature type="non-terminal residue" evidence="1">
    <location>
        <position position="1"/>
    </location>
</feature>
<gene>
    <name evidence="1" type="ORF">JBS370_LOCUS42579</name>
</gene>
<evidence type="ECO:0000313" key="2">
    <source>
        <dbReference type="Proteomes" id="UP000663836"/>
    </source>
</evidence>
<dbReference type="AlphaFoldDB" id="A0A820MDE6"/>
<comment type="caution">
    <text evidence="1">The sequence shown here is derived from an EMBL/GenBank/DDBJ whole genome shotgun (WGS) entry which is preliminary data.</text>
</comment>
<protein>
    <submittedName>
        <fullName evidence="1">Uncharacterized protein</fullName>
    </submittedName>
</protein>
<dbReference type="EMBL" id="CAJOBD010057748">
    <property type="protein sequence ID" value="CAF4372509.1"/>
    <property type="molecule type" value="Genomic_DNA"/>
</dbReference>
<dbReference type="Proteomes" id="UP000663836">
    <property type="component" value="Unassembled WGS sequence"/>
</dbReference>
<reference evidence="1" key="1">
    <citation type="submission" date="2021-02" db="EMBL/GenBank/DDBJ databases">
        <authorList>
            <person name="Nowell W R."/>
        </authorList>
    </citation>
    <scope>NUCLEOTIDE SEQUENCE</scope>
</reference>
<sequence>MIMSSFPGFTYSLAQHSNLVPPQKSVSFSNNLYQQATNFGFQAQQGHPYHVHSTLNYNNPN</sequence>
<organism evidence="1 2">
    <name type="scientific">Rotaria sordida</name>
    <dbReference type="NCBI Taxonomy" id="392033"/>
    <lineage>
        <taxon>Eukaryota</taxon>
        <taxon>Metazoa</taxon>
        <taxon>Spiralia</taxon>
        <taxon>Gnathifera</taxon>
        <taxon>Rotifera</taxon>
        <taxon>Eurotatoria</taxon>
        <taxon>Bdelloidea</taxon>
        <taxon>Philodinida</taxon>
        <taxon>Philodinidae</taxon>
        <taxon>Rotaria</taxon>
    </lineage>
</organism>
<accession>A0A820MDE6</accession>